<dbReference type="InterPro" id="IPR036625">
    <property type="entry name" value="E3-bd_dom_sf"/>
</dbReference>
<dbReference type="AlphaFoldDB" id="A0A0N0XJX1"/>
<gene>
    <name evidence="3" type="ORF">WG78_13790</name>
</gene>
<comment type="similarity">
    <text evidence="1">Belongs to the 2-oxoacid dehydrogenase family.</text>
</comment>
<evidence type="ECO:0000256" key="1">
    <source>
        <dbReference type="ARBA" id="ARBA00007317"/>
    </source>
</evidence>
<dbReference type="STRING" id="857265.WG78_13790"/>
<accession>A0A0N0XJX1</accession>
<keyword evidence="4" id="KW-1185">Reference proteome</keyword>
<name>A0A0N0XJX1_9NEIS</name>
<feature type="domain" description="Peripheral subunit-binding (PSBD)" evidence="2">
    <location>
        <begin position="121"/>
        <end position="151"/>
    </location>
</feature>
<dbReference type="Gene3D" id="2.40.50.100">
    <property type="match status" value="1"/>
</dbReference>
<keyword evidence="3" id="KW-0808">Transferase</keyword>
<evidence type="ECO:0000259" key="2">
    <source>
        <dbReference type="Pfam" id="PF02817"/>
    </source>
</evidence>
<dbReference type="InterPro" id="IPR011053">
    <property type="entry name" value="Single_hybrid_motif"/>
</dbReference>
<dbReference type="InterPro" id="IPR004167">
    <property type="entry name" value="PSBD"/>
</dbReference>
<evidence type="ECO:0000313" key="4">
    <source>
        <dbReference type="Proteomes" id="UP000037939"/>
    </source>
</evidence>
<dbReference type="Pfam" id="PF02817">
    <property type="entry name" value="E3_binding"/>
    <property type="match status" value="1"/>
</dbReference>
<dbReference type="EMBL" id="LAQT01000010">
    <property type="protein sequence ID" value="KPC52136.1"/>
    <property type="molecule type" value="Genomic_DNA"/>
</dbReference>
<dbReference type="Proteomes" id="UP000037939">
    <property type="component" value="Unassembled WGS sequence"/>
</dbReference>
<proteinExistence type="inferred from homology"/>
<sequence length="162" mass="17205">MTLETTTHLICAPEFAGTGTVQQLHATPGSLVLAEALLLTLLLDGQRIEIRAPGAGLVDRFVVEIGDAVESSGLLLMMEVEEEDGEWLEILPPPVVEGDDEPPLLSDPHVARSGYLVVSLAAAQLAARLGVDLSAVAGHGARGEIEAPDVERHVRDLLHARR</sequence>
<dbReference type="OrthoDB" id="8589596at2"/>
<reference evidence="3 4" key="1">
    <citation type="submission" date="2015-07" db="EMBL/GenBank/DDBJ databases">
        <title>Draft genome sequence of the Amantichitinum ursilacus IGB-41, a new chitin-degrading bacterium.</title>
        <authorList>
            <person name="Kirstahler P."/>
            <person name="Guenther M."/>
            <person name="Grumaz C."/>
            <person name="Rupp S."/>
            <person name="Zibek S."/>
            <person name="Sohn K."/>
        </authorList>
    </citation>
    <scope>NUCLEOTIDE SEQUENCE [LARGE SCALE GENOMIC DNA]</scope>
    <source>
        <strain evidence="3 4">IGB-41</strain>
    </source>
</reference>
<comment type="caution">
    <text evidence="3">The sequence shown here is derived from an EMBL/GenBank/DDBJ whole genome shotgun (WGS) entry which is preliminary data.</text>
</comment>
<dbReference type="GO" id="GO:0016746">
    <property type="term" value="F:acyltransferase activity"/>
    <property type="evidence" value="ECO:0007669"/>
    <property type="project" value="InterPro"/>
</dbReference>
<dbReference type="SUPFAM" id="SSF47005">
    <property type="entry name" value="Peripheral subunit-binding domain of 2-oxo acid dehydrogenase complex"/>
    <property type="match status" value="1"/>
</dbReference>
<dbReference type="RefSeq" id="WP_053938394.1">
    <property type="nucleotide sequence ID" value="NZ_LAQT01000010.1"/>
</dbReference>
<dbReference type="Gene3D" id="4.10.320.10">
    <property type="entry name" value="E3-binding domain"/>
    <property type="match status" value="1"/>
</dbReference>
<organism evidence="3 4">
    <name type="scientific">Amantichitinum ursilacus</name>
    <dbReference type="NCBI Taxonomy" id="857265"/>
    <lineage>
        <taxon>Bacteria</taxon>
        <taxon>Pseudomonadati</taxon>
        <taxon>Pseudomonadota</taxon>
        <taxon>Betaproteobacteria</taxon>
        <taxon>Neisseriales</taxon>
        <taxon>Chitinibacteraceae</taxon>
        <taxon>Amantichitinum</taxon>
    </lineage>
</organism>
<evidence type="ECO:0000313" key="3">
    <source>
        <dbReference type="EMBL" id="KPC52136.1"/>
    </source>
</evidence>
<protein>
    <submittedName>
        <fullName evidence="3">Dihydrolipoamide acetyltransferase</fullName>
    </submittedName>
</protein>
<dbReference type="SUPFAM" id="SSF51230">
    <property type="entry name" value="Single hybrid motif"/>
    <property type="match status" value="1"/>
</dbReference>